<keyword evidence="3" id="KW-1185">Reference proteome</keyword>
<feature type="transmembrane region" description="Helical" evidence="1">
    <location>
        <begin position="55"/>
        <end position="73"/>
    </location>
</feature>
<dbReference type="OrthoDB" id="2871129at2"/>
<dbReference type="PATRIC" id="fig|1150625.3.peg.1741"/>
<name>A0A147K8J7_9BACI</name>
<keyword evidence="1" id="KW-1133">Transmembrane helix</keyword>
<reference evidence="2 3" key="1">
    <citation type="journal article" date="2016" name="Front. Microbiol.">
        <title>Microevolution Analysis of Bacillus coahuilensis Unveils Differences in Phosphorus Acquisition Strategies and Their Regulation.</title>
        <authorList>
            <person name="Gomez-Lunar Z."/>
            <person name="Hernandez-Gonzalez I."/>
            <person name="Rodriguez-Torres M.D."/>
            <person name="Souza V."/>
            <person name="Olmedo-Alvarez G."/>
        </authorList>
    </citation>
    <scope>NUCLEOTIDE SEQUENCE [LARGE SCALE GENOMIC DNA]</scope>
    <source>
        <strain evidence="3">p1.1.43</strain>
    </source>
</reference>
<sequence length="253" mass="29215">MKRNLFDEEIRNRLKSGSEVTNFNMIKDEMWKNIEAEIQSEPSSKPYSTFKVRKFFSISSIVLVSIVILFFTIHDEGQALVSKMKDWLVPEKEITTELEGQTEQEMVQLQKSNEEYIIYFDESRYNLLEGEDKDQIVLNEPLPEEYPKVLMEIQTMTTSLEDTIETLHEEAIIAYEEVSPISDIEEPLKGKEFRSIGGSGGQEWDDPVIKTIVVPNPNGGTFVFTQYYFLEAAEGHGARFTQMLTEFQTITRP</sequence>
<evidence type="ECO:0008006" key="4">
    <source>
        <dbReference type="Google" id="ProtNLM"/>
    </source>
</evidence>
<gene>
    <name evidence="2" type="ORF">Q75_08230</name>
</gene>
<dbReference type="Proteomes" id="UP000074108">
    <property type="component" value="Unassembled WGS sequence"/>
</dbReference>
<proteinExistence type="predicted"/>
<evidence type="ECO:0000313" key="3">
    <source>
        <dbReference type="Proteomes" id="UP000074108"/>
    </source>
</evidence>
<dbReference type="AlphaFoldDB" id="A0A147K8J7"/>
<organism evidence="2 3">
    <name type="scientific">Bacillus coahuilensis p1.1.43</name>
    <dbReference type="NCBI Taxonomy" id="1150625"/>
    <lineage>
        <taxon>Bacteria</taxon>
        <taxon>Bacillati</taxon>
        <taxon>Bacillota</taxon>
        <taxon>Bacilli</taxon>
        <taxon>Bacillales</taxon>
        <taxon>Bacillaceae</taxon>
        <taxon>Bacillus</taxon>
    </lineage>
</organism>
<evidence type="ECO:0000313" key="2">
    <source>
        <dbReference type="EMBL" id="KUP06504.1"/>
    </source>
</evidence>
<evidence type="ECO:0000256" key="1">
    <source>
        <dbReference type="SAM" id="Phobius"/>
    </source>
</evidence>
<protein>
    <recommendedName>
        <fullName evidence="4">DUF4367 domain-containing protein</fullName>
    </recommendedName>
</protein>
<keyword evidence="1" id="KW-0812">Transmembrane</keyword>
<keyword evidence="1" id="KW-0472">Membrane</keyword>
<dbReference type="EMBL" id="LDYG01000028">
    <property type="protein sequence ID" value="KUP06504.1"/>
    <property type="molecule type" value="Genomic_DNA"/>
</dbReference>
<accession>A0A147K8J7</accession>
<comment type="caution">
    <text evidence="2">The sequence shown here is derived from an EMBL/GenBank/DDBJ whole genome shotgun (WGS) entry which is preliminary data.</text>
</comment>
<dbReference type="RefSeq" id="WP_059351049.1">
    <property type="nucleotide sequence ID" value="NZ_LDYG01000028.1"/>
</dbReference>